<evidence type="ECO:0000313" key="2">
    <source>
        <dbReference type="EMBL" id="PMD60184.1"/>
    </source>
</evidence>
<feature type="non-terminal residue" evidence="2">
    <location>
        <position position="1"/>
    </location>
</feature>
<dbReference type="OrthoDB" id="195446at2759"/>
<dbReference type="InParanoid" id="A0A2J6TAX1"/>
<evidence type="ECO:0000313" key="3">
    <source>
        <dbReference type="Proteomes" id="UP000235371"/>
    </source>
</evidence>
<protein>
    <submittedName>
        <fullName evidence="2">Ankyrin repeat protein</fullName>
    </submittedName>
</protein>
<accession>A0A2J6TAX1</accession>
<dbReference type="AlphaFoldDB" id="A0A2J6TAX1"/>
<dbReference type="InterPro" id="IPR054471">
    <property type="entry name" value="GPIID_WHD"/>
</dbReference>
<dbReference type="STRING" id="1095630.A0A2J6TAX1"/>
<dbReference type="EMBL" id="KZ613791">
    <property type="protein sequence ID" value="PMD60184.1"/>
    <property type="molecule type" value="Genomic_DNA"/>
</dbReference>
<dbReference type="PANTHER" id="PTHR10039:SF15">
    <property type="entry name" value="NACHT DOMAIN-CONTAINING PROTEIN"/>
    <property type="match status" value="1"/>
</dbReference>
<keyword evidence="3" id="KW-1185">Reference proteome</keyword>
<reference evidence="2 3" key="1">
    <citation type="submission" date="2016-04" db="EMBL/GenBank/DDBJ databases">
        <title>A degradative enzymes factory behind the ericoid mycorrhizal symbiosis.</title>
        <authorList>
            <consortium name="DOE Joint Genome Institute"/>
            <person name="Martino E."/>
            <person name="Morin E."/>
            <person name="Grelet G."/>
            <person name="Kuo A."/>
            <person name="Kohler A."/>
            <person name="Daghino S."/>
            <person name="Barry K."/>
            <person name="Choi C."/>
            <person name="Cichocki N."/>
            <person name="Clum A."/>
            <person name="Copeland A."/>
            <person name="Hainaut M."/>
            <person name="Haridas S."/>
            <person name="Labutti K."/>
            <person name="Lindquist E."/>
            <person name="Lipzen A."/>
            <person name="Khouja H.-R."/>
            <person name="Murat C."/>
            <person name="Ohm R."/>
            <person name="Olson A."/>
            <person name="Spatafora J."/>
            <person name="Veneault-Fourrey C."/>
            <person name="Henrissat B."/>
            <person name="Grigoriev I."/>
            <person name="Martin F."/>
            <person name="Perotto S."/>
        </authorList>
    </citation>
    <scope>NUCLEOTIDE SEQUENCE [LARGE SCALE GENOMIC DNA]</scope>
    <source>
        <strain evidence="2 3">E</strain>
    </source>
</reference>
<evidence type="ECO:0000259" key="1">
    <source>
        <dbReference type="Pfam" id="PF22939"/>
    </source>
</evidence>
<organism evidence="2 3">
    <name type="scientific">Hyaloscypha bicolor E</name>
    <dbReference type="NCBI Taxonomy" id="1095630"/>
    <lineage>
        <taxon>Eukaryota</taxon>
        <taxon>Fungi</taxon>
        <taxon>Dikarya</taxon>
        <taxon>Ascomycota</taxon>
        <taxon>Pezizomycotina</taxon>
        <taxon>Leotiomycetes</taxon>
        <taxon>Helotiales</taxon>
        <taxon>Hyaloscyphaceae</taxon>
        <taxon>Hyaloscypha</taxon>
        <taxon>Hyaloscypha bicolor</taxon>
    </lineage>
</organism>
<dbReference type="RefSeq" id="XP_024737088.1">
    <property type="nucleotide sequence ID" value="XM_024874754.1"/>
</dbReference>
<name>A0A2J6TAX1_9HELO</name>
<dbReference type="PANTHER" id="PTHR10039">
    <property type="entry name" value="AMELOGENIN"/>
    <property type="match status" value="1"/>
</dbReference>
<sequence>LDSLIRKRLAKAIRTAIAKLPTGINIYDYIYNDVMGRIEGQLQDQEELAKQVLSWIMCAKRPLTITELQYALAIEVSDSKLDEENLPQLEDIVSVCTGLVTIDEESGIIRLVHYITQEYFERIQRQWFPDAQINITTMYVTYLSFNEFESGICPNDKEFEQRL</sequence>
<gene>
    <name evidence="2" type="ORF">K444DRAFT_528788</name>
</gene>
<dbReference type="Pfam" id="PF22939">
    <property type="entry name" value="WHD_GPIID"/>
    <property type="match status" value="1"/>
</dbReference>
<dbReference type="GeneID" id="36582834"/>
<dbReference type="Proteomes" id="UP000235371">
    <property type="component" value="Unassembled WGS sequence"/>
</dbReference>
<feature type="domain" description="GPI inositol-deacylase winged helix" evidence="1">
    <location>
        <begin position="45"/>
        <end position="120"/>
    </location>
</feature>
<proteinExistence type="predicted"/>